<name>A0ABN2MEQ3_9MICO</name>
<dbReference type="InterPro" id="IPR008979">
    <property type="entry name" value="Galactose-bd-like_sf"/>
</dbReference>
<dbReference type="Gene3D" id="1.50.10.10">
    <property type="match status" value="1"/>
</dbReference>
<dbReference type="InterPro" id="IPR049053">
    <property type="entry name" value="AFCA-like_C"/>
</dbReference>
<dbReference type="InterPro" id="IPR012341">
    <property type="entry name" value="6hp_glycosidase-like_sf"/>
</dbReference>
<organism evidence="2 3">
    <name type="scientific">Agromyces salentinus</name>
    <dbReference type="NCBI Taxonomy" id="269421"/>
    <lineage>
        <taxon>Bacteria</taxon>
        <taxon>Bacillati</taxon>
        <taxon>Actinomycetota</taxon>
        <taxon>Actinomycetes</taxon>
        <taxon>Micrococcales</taxon>
        <taxon>Microbacteriaceae</taxon>
        <taxon>Agromyces</taxon>
    </lineage>
</organism>
<dbReference type="SUPFAM" id="SSF49785">
    <property type="entry name" value="Galactose-binding domain-like"/>
    <property type="match status" value="2"/>
</dbReference>
<accession>A0ABN2MEQ3</accession>
<sequence length="1167" mass="125543">MLDHQLDRRSVLQLGSVAALAPFVPGLLGGASPAAAAPLRAGGLRTAAGTLALPEISRKALWYGIPATNWETQALPIGNARMGAMLFGNPDQEVVQFSEISFWGGINDYDNALAGQGDGAYDTSETGFGSFRDFGTLKITFAAGPQVGSPGGPYTISGGEGVQNTVDGRSNTKWCIIGPPSHVLWQADLTAPVALTSYSITSANDVPDRDPQQWVLQGSNDGSTWVALDTRSGPPFEQRQQTKTYTFANTAAFTHYRFDFVPKAGISHFQLSEISLGGVDLVQGDLVYVTSPSGHSGDDDRDLARSIDGDPATAWHVSGAGAGSGARWQLQLPAKRALTGYVITSAADGATADPRDWVLEGSNDGATWQQLDARSGTAFAARGEAKTFSFANAVEYTRYRLTFTAPGDFHLAGIAFTGAGFDTRTRRIAADYRRSLDTAVGLHHTRYALRTGRVLREAFASRGADLVVLRYTTDDPAGFSGTIGIASGQANIPVVASAGERRIGFEGALLNGLRYAAVAQVADTDGRVTGDATTLRVTGATTLTLLLDARTDYKMSAADGWRGDAPRPRIDAALAAASARSFDDLHDEHTAQVAELMSAAVVTWGDTDVSVLELSTVERLSRYKAGAADPTLEQAMFDYGRYLLLSASKSDGLPANLQGLWNNQNQPAWASDYHTNINIQMNYWAAETGNLSDSHLGLARFIEQVAVPSRVATRNAFGQDTPGWTARTSQSPFGGNAWEWNTVASAWYALHLYEHWAFTQDRDYLENLAYPMIKEICQFWEHELKELADGTLVAPNGWSPEHGPREDGVMHDQQMVWDLFENYRECAAALDVDAEYRARVTDMQSRLAPNKIGSWGQLQEWQADRDSPTDLHRHTSHLFAVYPGRQITPETPEFAAAALVSLKARCGEQEGVPFTAGTVSGDSRRSWTWAWRTALFARLGDATRAQVMLRGLLTYNTLENLFCNHPPFQLDGNFGIPGGIIEMVLQSHGRIISLLPATPEDWATGSFTGLRARGGYGVSATWADGVVTSYDIVADRAPNAEPVIVRVNGEDRRVRPANPATGQPMKDLGPAVALEFEPLVTTRVVAGKVQLGVKATNEADAPVSFEFETPYGITTVAAVKPGKNAFHSFSTRLASMPAGSVRITATGLVGGEPVTTVRDVAYDAAGA</sequence>
<dbReference type="Pfam" id="PF00754">
    <property type="entry name" value="F5_F8_type_C"/>
    <property type="match status" value="1"/>
</dbReference>
<dbReference type="Pfam" id="PF21307">
    <property type="entry name" value="Glyco_hydro_95_C"/>
    <property type="match status" value="1"/>
</dbReference>
<dbReference type="PANTHER" id="PTHR31084:SF0">
    <property type="entry name" value="ALPHA-L-FUCOSIDASE 2"/>
    <property type="match status" value="1"/>
</dbReference>
<feature type="domain" description="F5/8 type C" evidence="1">
    <location>
        <begin position="271"/>
        <end position="419"/>
    </location>
</feature>
<reference evidence="2 3" key="1">
    <citation type="journal article" date="2019" name="Int. J. Syst. Evol. Microbiol.">
        <title>The Global Catalogue of Microorganisms (GCM) 10K type strain sequencing project: providing services to taxonomists for standard genome sequencing and annotation.</title>
        <authorList>
            <consortium name="The Broad Institute Genomics Platform"/>
            <consortium name="The Broad Institute Genome Sequencing Center for Infectious Disease"/>
            <person name="Wu L."/>
            <person name="Ma J."/>
        </authorList>
    </citation>
    <scope>NUCLEOTIDE SEQUENCE [LARGE SCALE GENOMIC DNA]</scope>
    <source>
        <strain evidence="2 3">JCM 14323</strain>
    </source>
</reference>
<dbReference type="Pfam" id="PF14498">
    <property type="entry name" value="Glyco_hyd_65N_2"/>
    <property type="match status" value="2"/>
</dbReference>
<comment type="caution">
    <text evidence="2">The sequence shown here is derived from an EMBL/GenBank/DDBJ whole genome shotgun (WGS) entry which is preliminary data.</text>
</comment>
<dbReference type="PROSITE" id="PS51318">
    <property type="entry name" value="TAT"/>
    <property type="match status" value="1"/>
</dbReference>
<dbReference type="RefSeq" id="WP_157425851.1">
    <property type="nucleotide sequence ID" value="NZ_BAAANK010000001.1"/>
</dbReference>
<keyword evidence="3" id="KW-1185">Reference proteome</keyword>
<dbReference type="InterPro" id="IPR008928">
    <property type="entry name" value="6-hairpin_glycosidase_sf"/>
</dbReference>
<dbReference type="Gene3D" id="2.60.120.260">
    <property type="entry name" value="Galactose-binding domain-like"/>
    <property type="match status" value="2"/>
</dbReference>
<dbReference type="InterPro" id="IPR054363">
    <property type="entry name" value="GH95_cat"/>
</dbReference>
<dbReference type="SUPFAM" id="SSF48208">
    <property type="entry name" value="Six-hairpin glycosidases"/>
    <property type="match status" value="1"/>
</dbReference>
<evidence type="ECO:0000259" key="1">
    <source>
        <dbReference type="PROSITE" id="PS50022"/>
    </source>
</evidence>
<dbReference type="PROSITE" id="PS50022">
    <property type="entry name" value="FA58C_3"/>
    <property type="match status" value="1"/>
</dbReference>
<gene>
    <name evidence="2" type="ORF">GCM10009750_03390</name>
</gene>
<dbReference type="InterPro" id="IPR006311">
    <property type="entry name" value="TAT_signal"/>
</dbReference>
<evidence type="ECO:0000313" key="3">
    <source>
        <dbReference type="Proteomes" id="UP001501746"/>
    </source>
</evidence>
<dbReference type="PANTHER" id="PTHR31084">
    <property type="entry name" value="ALPHA-L-FUCOSIDASE 2"/>
    <property type="match status" value="1"/>
</dbReference>
<dbReference type="Pfam" id="PF22633">
    <property type="entry name" value="F5_F8_type_C_2"/>
    <property type="match status" value="1"/>
</dbReference>
<protein>
    <recommendedName>
        <fullName evidence="1">F5/8 type C domain-containing protein</fullName>
    </recommendedName>
</protein>
<dbReference type="Gene3D" id="2.70.98.50">
    <property type="entry name" value="putative glycoside hydrolase family protein from bacillus halodurans"/>
    <property type="match status" value="1"/>
</dbReference>
<dbReference type="Pfam" id="PF22124">
    <property type="entry name" value="Glyco_hydro_95_cat"/>
    <property type="match status" value="1"/>
</dbReference>
<proteinExistence type="predicted"/>
<dbReference type="EMBL" id="BAAANK010000001">
    <property type="protein sequence ID" value="GAA1824031.1"/>
    <property type="molecule type" value="Genomic_DNA"/>
</dbReference>
<evidence type="ECO:0000313" key="2">
    <source>
        <dbReference type="EMBL" id="GAA1824031.1"/>
    </source>
</evidence>
<dbReference type="InterPro" id="IPR000421">
    <property type="entry name" value="FA58C"/>
</dbReference>
<dbReference type="Proteomes" id="UP001501746">
    <property type="component" value="Unassembled WGS sequence"/>
</dbReference>
<dbReference type="InterPro" id="IPR027414">
    <property type="entry name" value="GH95_N_dom"/>
</dbReference>